<accession>A0A9W6GRM3</accession>
<feature type="domain" description="DUF2147" evidence="2">
    <location>
        <begin position="38"/>
        <end position="134"/>
    </location>
</feature>
<keyword evidence="1" id="KW-0732">Signal</keyword>
<proteinExistence type="predicted"/>
<protein>
    <recommendedName>
        <fullName evidence="2">DUF2147 domain-containing protein</fullName>
    </recommendedName>
</protein>
<dbReference type="Gene3D" id="2.40.128.520">
    <property type="match status" value="1"/>
</dbReference>
<reference evidence="3" key="1">
    <citation type="journal article" date="2023" name="Int. J. Syst. Evol. Microbiol.">
        <title>Methylocystis iwaonis sp. nov., a type II methane-oxidizing bacterium from surface soil of a rice paddy field in Japan, and emended description of the genus Methylocystis (ex Whittenbury et al. 1970) Bowman et al. 1993.</title>
        <authorList>
            <person name="Kaise H."/>
            <person name="Sawadogo J.B."/>
            <person name="Alam M.S."/>
            <person name="Ueno C."/>
            <person name="Dianou D."/>
            <person name="Shinjo R."/>
            <person name="Asakawa S."/>
        </authorList>
    </citation>
    <scope>NUCLEOTIDE SEQUENCE</scope>
    <source>
        <strain evidence="3">LMG27198</strain>
    </source>
</reference>
<name>A0A9W6GRM3_9HYPH</name>
<organism evidence="3 4">
    <name type="scientific">Methylocystis echinoides</name>
    <dbReference type="NCBI Taxonomy" id="29468"/>
    <lineage>
        <taxon>Bacteria</taxon>
        <taxon>Pseudomonadati</taxon>
        <taxon>Pseudomonadota</taxon>
        <taxon>Alphaproteobacteria</taxon>
        <taxon>Hyphomicrobiales</taxon>
        <taxon>Methylocystaceae</taxon>
        <taxon>Methylocystis</taxon>
    </lineage>
</organism>
<dbReference type="PANTHER" id="PTHR36919">
    <property type="entry name" value="BLR1215 PROTEIN"/>
    <property type="match status" value="1"/>
</dbReference>
<evidence type="ECO:0000313" key="4">
    <source>
        <dbReference type="Proteomes" id="UP001144323"/>
    </source>
</evidence>
<dbReference type="PANTHER" id="PTHR36919:SF2">
    <property type="entry name" value="BLL6627 PROTEIN"/>
    <property type="match status" value="1"/>
</dbReference>
<evidence type="ECO:0000313" key="3">
    <source>
        <dbReference type="EMBL" id="GLI91739.1"/>
    </source>
</evidence>
<feature type="signal peptide" evidence="1">
    <location>
        <begin position="1"/>
        <end position="32"/>
    </location>
</feature>
<dbReference type="Proteomes" id="UP001144323">
    <property type="component" value="Unassembled WGS sequence"/>
</dbReference>
<sequence>MKRSPVFDPFARLAAGMAALALLAAPAGAVGAANDPHGVWLRPDGGEQFSFYDCDNGLLCAKLVSVAKPEDASAVGMVILRGATKSGPNEWKGKLYNAQDGKTYEGYVSLRSANELRLKGCLWGVLCSGETWTRVAAVKTHGADGEGAGR</sequence>
<evidence type="ECO:0000256" key="1">
    <source>
        <dbReference type="SAM" id="SignalP"/>
    </source>
</evidence>
<keyword evidence="4" id="KW-1185">Reference proteome</keyword>
<gene>
    <name evidence="3" type="ORF">LMG27198_07310</name>
</gene>
<feature type="chain" id="PRO_5040766730" description="DUF2147 domain-containing protein" evidence="1">
    <location>
        <begin position="33"/>
        <end position="150"/>
    </location>
</feature>
<dbReference type="RefSeq" id="WP_281800533.1">
    <property type="nucleotide sequence ID" value="NZ_BSEC01000001.1"/>
</dbReference>
<dbReference type="EMBL" id="BSEC01000001">
    <property type="protein sequence ID" value="GLI91739.1"/>
    <property type="molecule type" value="Genomic_DNA"/>
</dbReference>
<evidence type="ECO:0000259" key="2">
    <source>
        <dbReference type="Pfam" id="PF09917"/>
    </source>
</evidence>
<comment type="caution">
    <text evidence="3">The sequence shown here is derived from an EMBL/GenBank/DDBJ whole genome shotgun (WGS) entry which is preliminary data.</text>
</comment>
<dbReference type="AlphaFoldDB" id="A0A9W6GRM3"/>
<dbReference type="InterPro" id="IPR019223">
    <property type="entry name" value="DUF2147"/>
</dbReference>
<dbReference type="Pfam" id="PF09917">
    <property type="entry name" value="DUF2147"/>
    <property type="match status" value="1"/>
</dbReference>